<dbReference type="PANTHER" id="PTHR12433">
    <property type="entry name" value="MEDIATOR OF RNA POLYMERASE II TRANSCRIPTION SUBUNIT 25"/>
    <property type="match status" value="1"/>
</dbReference>
<reference evidence="2" key="1">
    <citation type="journal article" date="2015" name="Proc. Natl. Acad. Sci. U.S.A.">
        <title>Genome sequencing of adzuki bean (Vigna angularis) provides insight into high starch and low fat accumulation and domestication.</title>
        <authorList>
            <person name="Yang K."/>
            <person name="Tian Z."/>
            <person name="Chen C."/>
            <person name="Luo L."/>
            <person name="Zhao B."/>
            <person name="Wang Z."/>
            <person name="Yu L."/>
            <person name="Li Y."/>
            <person name="Sun Y."/>
            <person name="Li W."/>
            <person name="Chen Y."/>
            <person name="Li Y."/>
            <person name="Zhang Y."/>
            <person name="Ai D."/>
            <person name="Zhao J."/>
            <person name="Shang C."/>
            <person name="Ma Y."/>
            <person name="Wu B."/>
            <person name="Wang M."/>
            <person name="Gao L."/>
            <person name="Sun D."/>
            <person name="Zhang P."/>
            <person name="Guo F."/>
            <person name="Wang W."/>
            <person name="Li Y."/>
            <person name="Wang J."/>
            <person name="Varshney R.K."/>
            <person name="Wang J."/>
            <person name="Ling H.Q."/>
            <person name="Wan P."/>
        </authorList>
    </citation>
    <scope>NUCLEOTIDE SEQUENCE</scope>
    <source>
        <strain evidence="2">cv. Jingnong 6</strain>
    </source>
</reference>
<organism evidence="1 2">
    <name type="scientific">Phaseolus angularis</name>
    <name type="common">Azuki bean</name>
    <name type="synonym">Vigna angularis</name>
    <dbReference type="NCBI Taxonomy" id="3914"/>
    <lineage>
        <taxon>Eukaryota</taxon>
        <taxon>Viridiplantae</taxon>
        <taxon>Streptophyta</taxon>
        <taxon>Embryophyta</taxon>
        <taxon>Tracheophyta</taxon>
        <taxon>Spermatophyta</taxon>
        <taxon>Magnoliopsida</taxon>
        <taxon>eudicotyledons</taxon>
        <taxon>Gunneridae</taxon>
        <taxon>Pentapetalae</taxon>
        <taxon>rosids</taxon>
        <taxon>fabids</taxon>
        <taxon>Fabales</taxon>
        <taxon>Fabaceae</taxon>
        <taxon>Papilionoideae</taxon>
        <taxon>50 kb inversion clade</taxon>
        <taxon>NPAAA clade</taxon>
        <taxon>indigoferoid/millettioid clade</taxon>
        <taxon>Phaseoleae</taxon>
        <taxon>Vigna</taxon>
    </lineage>
</organism>
<dbReference type="STRING" id="3914.A0A0L9VH26"/>
<evidence type="ECO:0000313" key="1">
    <source>
        <dbReference type="EMBL" id="KOM54293.1"/>
    </source>
</evidence>
<sequence>MAPKKWLNILVDGSSALGPYWPNIVSEYLEKIVRTFFYNSIEEMFPRPSNVMTAQEYYNGERHCVVVAARDPFPTRMLVSVPEITKEGIIGTNLHYVNADFYEVAEMFGPANDGSIVSTSPICSTRMDQFTVLLSRKFKEAHDAFRGKRIMDPSTEEWIESMKRTNNTRFPINFANHCQAMVSTTPTLTAGEGSSKGVVMEERDNMGVLGGMSMLPGSTGNSLNVQPYATNNGGGGGGGHQHFQFGRSAVGSSTRAPPASATPQFNHTNTLPFSPSFTNFQPYVHAWEGCLVGNIHNNRSSILIAKALKRETSPLTIYSEPVDYVFFSIMQFNNLDLYEHLKNKKLCAKIRLPSQTLILSATESKDHYIGTIFLGVSLT</sequence>
<evidence type="ECO:0000313" key="2">
    <source>
        <dbReference type="Proteomes" id="UP000053144"/>
    </source>
</evidence>
<accession>A0A0L9VH26</accession>
<dbReference type="Proteomes" id="UP000053144">
    <property type="component" value="Chromosome 10"/>
</dbReference>
<dbReference type="OMA" id="HYIGTIF"/>
<name>A0A0L9VH26_PHAAN</name>
<dbReference type="GO" id="GO:0016592">
    <property type="term" value="C:mediator complex"/>
    <property type="evidence" value="ECO:0007669"/>
    <property type="project" value="TreeGrafter"/>
</dbReference>
<dbReference type="Gramene" id="KOM54293">
    <property type="protein sequence ID" value="KOM54293"/>
    <property type="gene ID" value="LR48_Vigan10g018500"/>
</dbReference>
<dbReference type="PANTHER" id="PTHR12433:SF12">
    <property type="entry name" value="MEDIATOR OF RNA POLYMERASE II TRANSCRIPTION SUBUNIT 25"/>
    <property type="match status" value="1"/>
</dbReference>
<proteinExistence type="predicted"/>
<dbReference type="GO" id="GO:0005667">
    <property type="term" value="C:transcription regulator complex"/>
    <property type="evidence" value="ECO:0007669"/>
    <property type="project" value="TreeGrafter"/>
</dbReference>
<gene>
    <name evidence="1" type="ORF">LR48_Vigan10g018500</name>
</gene>
<protein>
    <recommendedName>
        <fullName evidence="3">Mediator of RNA polymerase II transcription subunit 25</fullName>
    </recommendedName>
</protein>
<dbReference type="GO" id="GO:0045944">
    <property type="term" value="P:positive regulation of transcription by RNA polymerase II"/>
    <property type="evidence" value="ECO:0007669"/>
    <property type="project" value="TreeGrafter"/>
</dbReference>
<dbReference type="AlphaFoldDB" id="A0A0L9VH26"/>
<evidence type="ECO:0008006" key="3">
    <source>
        <dbReference type="Google" id="ProtNLM"/>
    </source>
</evidence>
<dbReference type="EMBL" id="CM003380">
    <property type="protein sequence ID" value="KOM54293.1"/>
    <property type="molecule type" value="Genomic_DNA"/>
</dbReference>